<keyword evidence="3" id="KW-1185">Reference proteome</keyword>
<dbReference type="GO" id="GO:0016020">
    <property type="term" value="C:membrane"/>
    <property type="evidence" value="ECO:0007669"/>
    <property type="project" value="TreeGrafter"/>
</dbReference>
<dbReference type="SUPFAM" id="SSF53474">
    <property type="entry name" value="alpha/beta-Hydrolases"/>
    <property type="match status" value="1"/>
</dbReference>
<reference evidence="2 3" key="1">
    <citation type="journal article" date="2002" name="Nature">
        <title>Genome sequence of the plant pathogen Ralstonia solanacearum.</title>
        <authorList>
            <person name="Salanoubat M."/>
            <person name="Genin S."/>
            <person name="Artiguenave F."/>
            <person name="Gouzy J."/>
            <person name="Mangenot S."/>
            <person name="Arlat M."/>
            <person name="Billault A."/>
            <person name="Brottier P."/>
            <person name="Camus J.C."/>
            <person name="Cattolico L."/>
            <person name="Chandler M."/>
            <person name="Choisne N."/>
            <person name="Claudel-Renard C."/>
            <person name="Cunnac S."/>
            <person name="Demange N."/>
            <person name="Gaspin C."/>
            <person name="Lavie M."/>
            <person name="Moisan A."/>
            <person name="Robert C."/>
            <person name="Saurin W."/>
            <person name="Schiex T."/>
            <person name="Siguier P."/>
            <person name="Thebault P."/>
            <person name="Whalen M."/>
            <person name="Wincker P."/>
            <person name="Levy M."/>
            <person name="Weissenbach J."/>
            <person name="Boucher C.A."/>
        </authorList>
    </citation>
    <scope>NUCLEOTIDE SEQUENCE [LARGE SCALE GENOMIC DNA]</scope>
    <source>
        <strain evidence="3">ATCC BAA-1114 / GMI1000</strain>
    </source>
</reference>
<dbReference type="InterPro" id="IPR050266">
    <property type="entry name" value="AB_hydrolase_sf"/>
</dbReference>
<dbReference type="Pfam" id="PF12697">
    <property type="entry name" value="Abhydrolase_6"/>
    <property type="match status" value="1"/>
</dbReference>
<dbReference type="GO" id="GO:0016787">
    <property type="term" value="F:hydrolase activity"/>
    <property type="evidence" value="ECO:0007669"/>
    <property type="project" value="UniProtKB-KW"/>
</dbReference>
<dbReference type="eggNOG" id="COG0596">
    <property type="taxonomic scope" value="Bacteria"/>
</dbReference>
<dbReference type="KEGG" id="rso:RSc1573"/>
<evidence type="ECO:0000313" key="2">
    <source>
        <dbReference type="EMBL" id="CAD15275.1"/>
    </source>
</evidence>
<accession>Q8XZ33</accession>
<dbReference type="STRING" id="267608.RSc1573"/>
<dbReference type="AlphaFoldDB" id="Q8XZ33"/>
<dbReference type="PRINTS" id="PR00111">
    <property type="entry name" value="ABHYDROLASE"/>
</dbReference>
<dbReference type="PANTHER" id="PTHR43798">
    <property type="entry name" value="MONOACYLGLYCEROL LIPASE"/>
    <property type="match status" value="1"/>
</dbReference>
<dbReference type="EMBL" id="AL646052">
    <property type="protein sequence ID" value="CAD15275.1"/>
    <property type="molecule type" value="Genomic_DNA"/>
</dbReference>
<organism evidence="2 3">
    <name type="scientific">Ralstonia nicotianae (strain ATCC BAA-1114 / GMI1000)</name>
    <name type="common">Ralstonia solanacearum</name>
    <dbReference type="NCBI Taxonomy" id="267608"/>
    <lineage>
        <taxon>Bacteria</taxon>
        <taxon>Pseudomonadati</taxon>
        <taxon>Pseudomonadota</taxon>
        <taxon>Betaproteobacteria</taxon>
        <taxon>Burkholderiales</taxon>
        <taxon>Burkholderiaceae</taxon>
        <taxon>Ralstonia</taxon>
        <taxon>Ralstonia solanacearum species complex</taxon>
    </lineage>
</organism>
<dbReference type="Gene3D" id="3.40.50.1820">
    <property type="entry name" value="alpha/beta hydrolase"/>
    <property type="match status" value="1"/>
</dbReference>
<dbReference type="Proteomes" id="UP000001436">
    <property type="component" value="Chromosome"/>
</dbReference>
<dbReference type="ESTHER" id="ralso-RSC1573">
    <property type="family name" value="6_AlphaBeta_hydrolase"/>
</dbReference>
<dbReference type="InterPro" id="IPR000073">
    <property type="entry name" value="AB_hydrolase_1"/>
</dbReference>
<sequence length="323" mass="35715">MLPVRGPVRGRIAPGTAYNRASVFFLCHQAQESFMPVSPRLASVQCLSQSGLHRMAYHEWGDPQNPRVLVCVHGLTRTGRDFDVLAQALCNDYRVVCPDVVGRGRSDWLADPRGYVIPQYVADMVTLLARLNVESVDWFGTSMGGLIGMSLAGLPKSPIRKLLINDVGPRVTQTSLSRIGAYVGLDVRFKTFDEGLAYLKTISASFGPHTPEQWRALNTAILKPQGGEWILHYDPRLAEPFKSATPELIEAGESQLWTLFEANPGEALVVRGAQSDLLTRETLEAMRQRGQHVRTVEIPDVGHAPTFVQPDQVAIARQFFLGQ</sequence>
<keyword evidence="2" id="KW-0378">Hydrolase</keyword>
<name>Q8XZ33_RALN1</name>
<proteinExistence type="predicted"/>
<protein>
    <submittedName>
        <fullName evidence="2">Hydrolase protein</fullName>
    </submittedName>
</protein>
<gene>
    <name evidence="2" type="ordered locus">RSc1573</name>
</gene>
<evidence type="ECO:0000259" key="1">
    <source>
        <dbReference type="Pfam" id="PF12697"/>
    </source>
</evidence>
<dbReference type="InterPro" id="IPR029058">
    <property type="entry name" value="AB_hydrolase_fold"/>
</dbReference>
<dbReference type="PANTHER" id="PTHR43798:SF33">
    <property type="entry name" value="HYDROLASE, PUTATIVE (AFU_ORTHOLOGUE AFUA_2G14860)-RELATED"/>
    <property type="match status" value="1"/>
</dbReference>
<feature type="domain" description="AB hydrolase-1" evidence="1">
    <location>
        <begin position="69"/>
        <end position="314"/>
    </location>
</feature>
<dbReference type="EnsemblBacteria" id="CAD15275">
    <property type="protein sequence ID" value="CAD15275"/>
    <property type="gene ID" value="RSc1573"/>
</dbReference>
<dbReference type="HOGENOM" id="CLU_020336_1_0_4"/>
<evidence type="ECO:0000313" key="3">
    <source>
        <dbReference type="Proteomes" id="UP000001436"/>
    </source>
</evidence>